<feature type="chain" id="PRO_5034831266" evidence="2">
    <location>
        <begin position="19"/>
        <end position="290"/>
    </location>
</feature>
<dbReference type="EMBL" id="HBUE01119309">
    <property type="protein sequence ID" value="CAG6491651.1"/>
    <property type="molecule type" value="Transcribed_RNA"/>
</dbReference>
<feature type="compositionally biased region" description="Low complexity" evidence="1">
    <location>
        <begin position="124"/>
        <end position="136"/>
    </location>
</feature>
<evidence type="ECO:0000256" key="2">
    <source>
        <dbReference type="SAM" id="SignalP"/>
    </source>
</evidence>
<keyword evidence="2" id="KW-0732">Signal</keyword>
<evidence type="ECO:0000256" key="1">
    <source>
        <dbReference type="SAM" id="MobiDB-lite"/>
    </source>
</evidence>
<reference evidence="3" key="1">
    <citation type="submission" date="2021-05" db="EMBL/GenBank/DDBJ databases">
        <authorList>
            <person name="Alioto T."/>
            <person name="Alioto T."/>
            <person name="Gomez Garrido J."/>
        </authorList>
    </citation>
    <scope>NUCLEOTIDE SEQUENCE</scope>
</reference>
<sequence length="290" mass="32447">MKRLVVLVVATVVHLASGTGLSALHDSSSENRASSAAQYCTDLNPQTRLDIEQIMGLWYGSEVITHLGNEDGETIYDSCVVIHLTDTTNTSQTTDGPSRDQGPPVRFATDYGFSGDRDGNRRTQNQQNQQQQQQNYNYQWQQQQQNTRHLLLIWEEKEHTLEYKLRFNKSRPGFWMSSGPQEGTMIKLPYVHFSGTVQVLKAVNNQLVLTFCQSLPGSQLFTVVLSRQPMGLSPEENHSIRGLIKRRNLSTNSVRKVCYNGASSSVSSHVTAAILVGITTLLLRCATLFN</sequence>
<name>A0A8D8G1R5_CULPI</name>
<dbReference type="InterPro" id="IPR012674">
    <property type="entry name" value="Calycin"/>
</dbReference>
<dbReference type="AlphaFoldDB" id="A0A8D8G1R5"/>
<proteinExistence type="predicted"/>
<feature type="region of interest" description="Disordered" evidence="1">
    <location>
        <begin position="88"/>
        <end position="136"/>
    </location>
</feature>
<evidence type="ECO:0000313" key="3">
    <source>
        <dbReference type="EMBL" id="CAG6491651.1"/>
    </source>
</evidence>
<feature type="signal peptide" evidence="2">
    <location>
        <begin position="1"/>
        <end position="18"/>
    </location>
</feature>
<accession>A0A8D8G1R5</accession>
<dbReference type="Gene3D" id="2.40.128.20">
    <property type="match status" value="1"/>
</dbReference>
<protein>
    <submittedName>
        <fullName evidence="3">(northern house mosquito) hypothetical protein</fullName>
    </submittedName>
</protein>
<organism evidence="3">
    <name type="scientific">Culex pipiens</name>
    <name type="common">House mosquito</name>
    <dbReference type="NCBI Taxonomy" id="7175"/>
    <lineage>
        <taxon>Eukaryota</taxon>
        <taxon>Metazoa</taxon>
        <taxon>Ecdysozoa</taxon>
        <taxon>Arthropoda</taxon>
        <taxon>Hexapoda</taxon>
        <taxon>Insecta</taxon>
        <taxon>Pterygota</taxon>
        <taxon>Neoptera</taxon>
        <taxon>Endopterygota</taxon>
        <taxon>Diptera</taxon>
        <taxon>Nematocera</taxon>
        <taxon>Culicoidea</taxon>
        <taxon>Culicidae</taxon>
        <taxon>Culicinae</taxon>
        <taxon>Culicini</taxon>
        <taxon>Culex</taxon>
        <taxon>Culex</taxon>
    </lineage>
</organism>